<accession>A0A9X7ZI49</accession>
<dbReference type="SUPFAM" id="SSF54001">
    <property type="entry name" value="Cysteine proteinases"/>
    <property type="match status" value="1"/>
</dbReference>
<proteinExistence type="inferred from homology"/>
<feature type="active site" evidence="5">
    <location>
        <position position="158"/>
    </location>
</feature>
<dbReference type="AlphaFoldDB" id="A0A9X7ZI49"/>
<dbReference type="Proteomes" id="UP000825008">
    <property type="component" value="Chromosome"/>
</dbReference>
<reference evidence="7" key="1">
    <citation type="submission" date="2021-08" db="EMBL/GenBank/DDBJ databases">
        <title>Whole genome sequencing of non-tuberculosis mycobacteria type-strains.</title>
        <authorList>
            <person name="Igarashi Y."/>
            <person name="Osugi A."/>
            <person name="Mitarai S."/>
        </authorList>
    </citation>
    <scope>NUCLEOTIDE SEQUENCE</scope>
    <source>
        <strain evidence="7">JCM 30995</strain>
    </source>
</reference>
<keyword evidence="4 5" id="KW-0788">Thiol protease</keyword>
<dbReference type="EMBL" id="CP080997">
    <property type="protein sequence ID" value="QZA08268.1"/>
    <property type="molecule type" value="Genomic_DNA"/>
</dbReference>
<dbReference type="InterPro" id="IPR038765">
    <property type="entry name" value="Papain-like_cys_pep_sf"/>
</dbReference>
<dbReference type="GO" id="GO:0006508">
    <property type="term" value="P:proteolysis"/>
    <property type="evidence" value="ECO:0007669"/>
    <property type="project" value="UniProtKB-KW"/>
</dbReference>
<evidence type="ECO:0000256" key="2">
    <source>
        <dbReference type="ARBA" id="ARBA00022670"/>
    </source>
</evidence>
<name>A0A9X7ZI49_9MYCO</name>
<dbReference type="GO" id="GO:0004198">
    <property type="term" value="F:calcium-dependent cysteine-type endopeptidase activity"/>
    <property type="evidence" value="ECO:0007669"/>
    <property type="project" value="InterPro"/>
</dbReference>
<dbReference type="KEGG" id="mher:K3U94_02710"/>
<organism evidence="7 8">
    <name type="scientific">Mycolicibacter heraklionensis</name>
    <dbReference type="NCBI Taxonomy" id="512402"/>
    <lineage>
        <taxon>Bacteria</taxon>
        <taxon>Bacillati</taxon>
        <taxon>Actinomycetota</taxon>
        <taxon>Actinomycetes</taxon>
        <taxon>Mycobacteriales</taxon>
        <taxon>Mycobacteriaceae</taxon>
        <taxon>Mycolicibacter</taxon>
    </lineage>
</organism>
<dbReference type="PROSITE" id="PS50203">
    <property type="entry name" value="CALPAIN_CAT"/>
    <property type="match status" value="1"/>
</dbReference>
<dbReference type="RefSeq" id="WP_220695502.1">
    <property type="nucleotide sequence ID" value="NZ_CP080997.1"/>
</dbReference>
<evidence type="ECO:0000256" key="4">
    <source>
        <dbReference type="ARBA" id="ARBA00022807"/>
    </source>
</evidence>
<feature type="active site" evidence="5">
    <location>
        <position position="320"/>
    </location>
</feature>
<keyword evidence="3 5" id="KW-0378">Hydrolase</keyword>
<evidence type="ECO:0000313" key="7">
    <source>
        <dbReference type="EMBL" id="QZA08268.1"/>
    </source>
</evidence>
<evidence type="ECO:0000256" key="3">
    <source>
        <dbReference type="ARBA" id="ARBA00022801"/>
    </source>
</evidence>
<evidence type="ECO:0000256" key="5">
    <source>
        <dbReference type="PROSITE-ProRule" id="PRU00239"/>
    </source>
</evidence>
<dbReference type="PANTHER" id="PTHR10183">
    <property type="entry name" value="CALPAIN"/>
    <property type="match status" value="1"/>
</dbReference>
<sequence length="387" mass="41647">MPDVRGAFADAARAREQDLAQRLATSVEVDRAFAEALRGACRKTVWGRRRLDAIEVEISDVVARQDVLGLDTPAGARQFQAFLAAKARDIHLVVDEVWTDSKSRAGLLQSLRYPMRDGAPLSPPPIDTLGGEHRWTDRDLYPHDPTAADVKQDSVGDCYLDATMGAIANANPQWIKDRIHFDDQTGTFDVTLWDGHEWKHIDVTQADLDADIRHNGASWLDNGRPDAALWPAVLESAYAKLKYPGTDLADALGNEAGIGQGGYAKDALEALTGNRGTVIKPENVWFTNQHIDQAISGALATHQPVTVSTTPEGSPLTQSHVYVVEGISGTGSDAMVTLRNPWETNTGTPIDTPDALVTVRLGDLIGSGLPGPLGTHPMACVNIGSLG</sequence>
<evidence type="ECO:0000256" key="1">
    <source>
        <dbReference type="ARBA" id="ARBA00007623"/>
    </source>
</evidence>
<dbReference type="PANTHER" id="PTHR10183:SF379">
    <property type="entry name" value="CALPAIN-5"/>
    <property type="match status" value="1"/>
</dbReference>
<protein>
    <submittedName>
        <fullName evidence="7">DUF4226 domain-containing protein</fullName>
    </submittedName>
</protein>
<comment type="similarity">
    <text evidence="1">Belongs to the peptidase C2 family.</text>
</comment>
<feature type="active site" evidence="5">
    <location>
        <position position="340"/>
    </location>
</feature>
<dbReference type="Pfam" id="PF10774">
    <property type="entry name" value="DUF4226"/>
    <property type="match status" value="1"/>
</dbReference>
<gene>
    <name evidence="7" type="ORF">K3U94_02710</name>
</gene>
<dbReference type="Pfam" id="PF00648">
    <property type="entry name" value="Peptidase_C2"/>
    <property type="match status" value="1"/>
</dbReference>
<feature type="domain" description="Calpain catalytic" evidence="6">
    <location>
        <begin position="145"/>
        <end position="342"/>
    </location>
</feature>
<keyword evidence="2 5" id="KW-0645">Protease</keyword>
<dbReference type="InterPro" id="IPR022684">
    <property type="entry name" value="Calpain_cysteine_protease"/>
</dbReference>
<evidence type="ECO:0000259" key="6">
    <source>
        <dbReference type="PROSITE" id="PS50203"/>
    </source>
</evidence>
<dbReference type="InterPro" id="IPR019710">
    <property type="entry name" value="DUF4226"/>
</dbReference>
<evidence type="ECO:0000313" key="8">
    <source>
        <dbReference type="Proteomes" id="UP000825008"/>
    </source>
</evidence>
<dbReference type="InterPro" id="IPR001300">
    <property type="entry name" value="Peptidase_C2_calpain_cat"/>
</dbReference>